<dbReference type="PANTHER" id="PTHR30472:SF24">
    <property type="entry name" value="FERRIC ENTEROBACTIN TRANSPORT SYSTEM PERMEASE PROTEIN FEPG"/>
    <property type="match status" value="1"/>
</dbReference>
<feature type="transmembrane region" description="Helical" evidence="8">
    <location>
        <begin position="94"/>
        <end position="115"/>
    </location>
</feature>
<feature type="transmembrane region" description="Helical" evidence="8">
    <location>
        <begin position="70"/>
        <end position="88"/>
    </location>
</feature>
<dbReference type="GO" id="GO:0022857">
    <property type="term" value="F:transmembrane transporter activity"/>
    <property type="evidence" value="ECO:0007669"/>
    <property type="project" value="InterPro"/>
</dbReference>
<evidence type="ECO:0000256" key="3">
    <source>
        <dbReference type="ARBA" id="ARBA00022448"/>
    </source>
</evidence>
<evidence type="ECO:0000256" key="1">
    <source>
        <dbReference type="ARBA" id="ARBA00004651"/>
    </source>
</evidence>
<evidence type="ECO:0000256" key="6">
    <source>
        <dbReference type="ARBA" id="ARBA00022989"/>
    </source>
</evidence>
<name>A0A7L4YT52_9ACTN</name>
<keyword evidence="7 8" id="KW-0472">Membrane</keyword>
<gene>
    <name evidence="9" type="ORF">EK0264_11345</name>
</gene>
<comment type="similarity">
    <text evidence="2">Belongs to the binding-protein-dependent transport system permease family. FecCD subfamily.</text>
</comment>
<keyword evidence="6 8" id="KW-1133">Transmembrane helix</keyword>
<keyword evidence="4" id="KW-1003">Cell membrane</keyword>
<proteinExistence type="inferred from homology"/>
<dbReference type="Pfam" id="PF01032">
    <property type="entry name" value="FecCD"/>
    <property type="match status" value="1"/>
</dbReference>
<evidence type="ECO:0000313" key="9">
    <source>
        <dbReference type="EMBL" id="QHC02405.1"/>
    </source>
</evidence>
<protein>
    <submittedName>
        <fullName evidence="9">Iron chelate uptake ABC transporter family permease subunit</fullName>
    </submittedName>
</protein>
<evidence type="ECO:0000256" key="8">
    <source>
        <dbReference type="SAM" id="Phobius"/>
    </source>
</evidence>
<dbReference type="GO" id="GO:0033214">
    <property type="term" value="P:siderophore-iron import into cell"/>
    <property type="evidence" value="ECO:0007669"/>
    <property type="project" value="TreeGrafter"/>
</dbReference>
<evidence type="ECO:0000256" key="7">
    <source>
        <dbReference type="ARBA" id="ARBA00023136"/>
    </source>
</evidence>
<keyword evidence="5 8" id="KW-0812">Transmembrane</keyword>
<feature type="transmembrane region" description="Helical" evidence="8">
    <location>
        <begin position="247"/>
        <end position="268"/>
    </location>
</feature>
<evidence type="ECO:0000313" key="10">
    <source>
        <dbReference type="Proteomes" id="UP000463857"/>
    </source>
</evidence>
<feature type="transmembrane region" description="Helical" evidence="8">
    <location>
        <begin position="213"/>
        <end position="240"/>
    </location>
</feature>
<dbReference type="InParanoid" id="A0A7L4YT52"/>
<keyword evidence="3" id="KW-0813">Transport</keyword>
<comment type="subcellular location">
    <subcellularLocation>
        <location evidence="1">Cell membrane</location>
        <topology evidence="1">Multi-pass membrane protein</topology>
    </subcellularLocation>
</comment>
<feature type="transmembrane region" description="Helical" evidence="8">
    <location>
        <begin position="40"/>
        <end position="58"/>
    </location>
</feature>
<feature type="transmembrane region" description="Helical" evidence="8">
    <location>
        <begin position="280"/>
        <end position="299"/>
    </location>
</feature>
<accession>A0A7L4YT52</accession>
<keyword evidence="10" id="KW-1185">Reference proteome</keyword>
<dbReference type="InterPro" id="IPR000522">
    <property type="entry name" value="ABC_transptr_permease_BtuC"/>
</dbReference>
<reference evidence="9 10" key="1">
    <citation type="journal article" date="2018" name="Int. J. Syst. Evol. Microbiol.">
        <title>Epidermidibacterium keratini gen. nov., sp. nov., a member of the family Sporichthyaceae, isolated from keratin epidermis.</title>
        <authorList>
            <person name="Lee D.G."/>
            <person name="Trujillo M.E."/>
            <person name="Kang S."/>
            <person name="Nam J.J."/>
            <person name="Kim Y.J."/>
        </authorList>
    </citation>
    <scope>NUCLEOTIDE SEQUENCE [LARGE SCALE GENOMIC DNA]</scope>
    <source>
        <strain evidence="9 10">EPI-7</strain>
    </source>
</reference>
<dbReference type="EMBL" id="CP047156">
    <property type="protein sequence ID" value="QHC02405.1"/>
    <property type="molecule type" value="Genomic_DNA"/>
</dbReference>
<dbReference type="GO" id="GO:0005886">
    <property type="term" value="C:plasma membrane"/>
    <property type="evidence" value="ECO:0007669"/>
    <property type="project" value="UniProtKB-SubCell"/>
</dbReference>
<organism evidence="9 10">
    <name type="scientific">Epidermidibacterium keratini</name>
    <dbReference type="NCBI Taxonomy" id="1891644"/>
    <lineage>
        <taxon>Bacteria</taxon>
        <taxon>Bacillati</taxon>
        <taxon>Actinomycetota</taxon>
        <taxon>Actinomycetes</taxon>
        <taxon>Sporichthyales</taxon>
        <taxon>Sporichthyaceae</taxon>
        <taxon>Epidermidibacterium</taxon>
    </lineage>
</organism>
<dbReference type="Proteomes" id="UP000463857">
    <property type="component" value="Chromosome"/>
</dbReference>
<feature type="transmembrane region" description="Helical" evidence="8">
    <location>
        <begin position="122"/>
        <end position="144"/>
    </location>
</feature>
<dbReference type="CDD" id="cd06550">
    <property type="entry name" value="TM_ABC_iron-siderophores_like"/>
    <property type="match status" value="1"/>
</dbReference>
<feature type="transmembrane region" description="Helical" evidence="8">
    <location>
        <begin position="175"/>
        <end position="193"/>
    </location>
</feature>
<evidence type="ECO:0000256" key="2">
    <source>
        <dbReference type="ARBA" id="ARBA00007935"/>
    </source>
</evidence>
<evidence type="ECO:0000256" key="5">
    <source>
        <dbReference type="ARBA" id="ARBA00022692"/>
    </source>
</evidence>
<dbReference type="AlphaFoldDB" id="A0A7L4YT52"/>
<dbReference type="Gene3D" id="1.10.3470.10">
    <property type="entry name" value="ABC transporter involved in vitamin B12 uptake, BtuC"/>
    <property type="match status" value="1"/>
</dbReference>
<dbReference type="PANTHER" id="PTHR30472">
    <property type="entry name" value="FERRIC ENTEROBACTIN TRANSPORT SYSTEM PERMEASE PROTEIN"/>
    <property type="match status" value="1"/>
</dbReference>
<dbReference type="InterPro" id="IPR037294">
    <property type="entry name" value="ABC_BtuC-like"/>
</dbReference>
<dbReference type="OrthoDB" id="4455417at2"/>
<evidence type="ECO:0000256" key="4">
    <source>
        <dbReference type="ARBA" id="ARBA00022475"/>
    </source>
</evidence>
<sequence length="309" mass="31594">MLALRIGDYPLTLAQVAGSLLGQEDGFAATVVVEWRLPRAFGALIFGAALGVSGAMFQSLTRNPLGSPDIIGFTTGSYTGALIVIIFAGGGFYAIATGSLVGGLLTAVAVYAFAYRRGVTSFRLIIVGIGMTAMLNAFNTYLLMRAEREVALAGATWGAGSVSGLAWSQVAPVSALLLAAFALAALVSRPMRASELGDDAASALGVNVERTRLAVVVVAVALTALVTAVAGPIAFVALAAPQLARRLTGSAGVTLAASAAMGALLLSVSDLIAQNLLANLPVGVVTVSVGGLYLVWLLVMETRRRSVRR</sequence>
<dbReference type="KEGG" id="eke:EK0264_11345"/>
<dbReference type="SUPFAM" id="SSF81345">
    <property type="entry name" value="ABC transporter involved in vitamin B12 uptake, BtuC"/>
    <property type="match status" value="1"/>
</dbReference>